<sequence length="416" mass="49307">MADTKMATFGSVSTAVSPQIGRFSLCSSYHFDCLAADHWRTTHTKIQIEPFLAGGAVFDIHTARELCVESSGKHLVLFVGGCVHWAQTHICCIQCPSRIVHRHRHHCRPTDPSASRNQLTHRQELWRRKNTENRRTPRPRYFAHSDGNYDGVCAIGKNTHKMAVTMRRHWFDDDFALRHRDSWWAREDWFDDWKDWPADWPRPRDLMSRFWRDTDHWWRDWPSDWPRMDAVMPRFTSHLDRLDRNWRNDPFWLDIYPRWAEPIFKEGIDVHSNIINDERRFAVEVDCYQFKPEEIQVGKHSVTHPCNQLENRSAEVQVKTQDDTLMIEGRHEDVRDRDNFTKMYFVRKYQMPHDVDHARISSNIDSRGRLTVEAPRRYSAVTGRDRVIPIEGASQRSHSSSHHVRESSYTSKSGRH</sequence>
<dbReference type="SUPFAM" id="SSF49764">
    <property type="entry name" value="HSP20-like chaperones"/>
    <property type="match status" value="1"/>
</dbReference>
<dbReference type="GO" id="GO:0042026">
    <property type="term" value="P:protein refolding"/>
    <property type="evidence" value="ECO:0007669"/>
    <property type="project" value="TreeGrafter"/>
</dbReference>
<dbReference type="InterPro" id="IPR001436">
    <property type="entry name" value="Alpha-crystallin/sHSP_animal"/>
</dbReference>
<dbReference type="AlphaFoldDB" id="A0A016WXY3"/>
<dbReference type="GO" id="GO:0009408">
    <property type="term" value="P:response to heat"/>
    <property type="evidence" value="ECO:0007669"/>
    <property type="project" value="TreeGrafter"/>
</dbReference>
<accession>A0A016WXY3</accession>
<dbReference type="Gene3D" id="2.60.40.790">
    <property type="match status" value="1"/>
</dbReference>
<evidence type="ECO:0000313" key="5">
    <source>
        <dbReference type="EMBL" id="EYC44102.1"/>
    </source>
</evidence>
<dbReference type="InterPro" id="IPR002068">
    <property type="entry name" value="A-crystallin/Hsp20_dom"/>
</dbReference>
<proteinExistence type="inferred from homology"/>
<dbReference type="PANTHER" id="PTHR45640">
    <property type="entry name" value="HEAT SHOCK PROTEIN HSP-12.2-RELATED"/>
    <property type="match status" value="1"/>
</dbReference>
<dbReference type="PROSITE" id="PS01031">
    <property type="entry name" value="SHSP"/>
    <property type="match status" value="1"/>
</dbReference>
<feature type="compositionally biased region" description="Basic and acidic residues" evidence="3">
    <location>
        <begin position="121"/>
        <end position="135"/>
    </location>
</feature>
<keyword evidence="6" id="KW-1185">Reference proteome</keyword>
<evidence type="ECO:0000313" key="6">
    <source>
        <dbReference type="Proteomes" id="UP000024635"/>
    </source>
</evidence>
<evidence type="ECO:0000259" key="4">
    <source>
        <dbReference type="PROSITE" id="PS01031"/>
    </source>
</evidence>
<feature type="region of interest" description="Disordered" evidence="3">
    <location>
        <begin position="111"/>
        <end position="137"/>
    </location>
</feature>
<gene>
    <name evidence="5" type="primary">Acey_s0472.g2070</name>
    <name evidence="5" type="synonym">Acey-hsp-43</name>
    <name evidence="5" type="ORF">Y032_0472g2070</name>
</gene>
<dbReference type="OrthoDB" id="1431247at2759"/>
<evidence type="ECO:0000256" key="3">
    <source>
        <dbReference type="SAM" id="MobiDB-lite"/>
    </source>
</evidence>
<dbReference type="InterPro" id="IPR008978">
    <property type="entry name" value="HSP20-like_chaperone"/>
</dbReference>
<dbReference type="GO" id="GO:0005634">
    <property type="term" value="C:nucleus"/>
    <property type="evidence" value="ECO:0007669"/>
    <property type="project" value="TreeGrafter"/>
</dbReference>
<dbReference type="Pfam" id="PF00011">
    <property type="entry name" value="HSP20"/>
    <property type="match status" value="1"/>
</dbReference>
<feature type="compositionally biased region" description="Low complexity" evidence="3">
    <location>
        <begin position="407"/>
        <end position="416"/>
    </location>
</feature>
<protein>
    <recommendedName>
        <fullName evidence="4">SHSP domain-containing protein</fullName>
    </recommendedName>
</protein>
<dbReference type="STRING" id="53326.A0A016WXY3"/>
<dbReference type="Proteomes" id="UP000024635">
    <property type="component" value="Unassembled WGS sequence"/>
</dbReference>
<dbReference type="EMBL" id="JARK01000072">
    <property type="protein sequence ID" value="EYC44102.1"/>
    <property type="molecule type" value="Genomic_DNA"/>
</dbReference>
<dbReference type="GO" id="GO:0051082">
    <property type="term" value="F:unfolded protein binding"/>
    <property type="evidence" value="ECO:0007669"/>
    <property type="project" value="TreeGrafter"/>
</dbReference>
<dbReference type="GO" id="GO:0005737">
    <property type="term" value="C:cytoplasm"/>
    <property type="evidence" value="ECO:0007669"/>
    <property type="project" value="TreeGrafter"/>
</dbReference>
<reference evidence="6" key="1">
    <citation type="journal article" date="2015" name="Nat. Genet.">
        <title>The genome and transcriptome of the zoonotic hookworm Ancylostoma ceylanicum identify infection-specific gene families.</title>
        <authorList>
            <person name="Schwarz E.M."/>
            <person name="Hu Y."/>
            <person name="Antoshechkin I."/>
            <person name="Miller M.M."/>
            <person name="Sternberg P.W."/>
            <person name="Aroian R.V."/>
        </authorList>
    </citation>
    <scope>NUCLEOTIDE SEQUENCE</scope>
    <source>
        <strain evidence="6">HY135</strain>
    </source>
</reference>
<dbReference type="PANTHER" id="PTHR45640:SF10">
    <property type="entry name" value="SHSP DOMAIN-CONTAINING PROTEIN"/>
    <property type="match status" value="1"/>
</dbReference>
<name>A0A016WXY3_9BILA</name>
<feature type="region of interest" description="Disordered" evidence="3">
    <location>
        <begin position="385"/>
        <end position="416"/>
    </location>
</feature>
<organism evidence="5 6">
    <name type="scientific">Ancylostoma ceylanicum</name>
    <dbReference type="NCBI Taxonomy" id="53326"/>
    <lineage>
        <taxon>Eukaryota</taxon>
        <taxon>Metazoa</taxon>
        <taxon>Ecdysozoa</taxon>
        <taxon>Nematoda</taxon>
        <taxon>Chromadorea</taxon>
        <taxon>Rhabditida</taxon>
        <taxon>Rhabditina</taxon>
        <taxon>Rhabditomorpha</taxon>
        <taxon>Strongyloidea</taxon>
        <taxon>Ancylostomatidae</taxon>
        <taxon>Ancylostomatinae</taxon>
        <taxon>Ancylostoma</taxon>
    </lineage>
</organism>
<comment type="caution">
    <text evidence="5">The sequence shown here is derived from an EMBL/GenBank/DDBJ whole genome shotgun (WGS) entry which is preliminary data.</text>
</comment>
<evidence type="ECO:0000256" key="1">
    <source>
        <dbReference type="PROSITE-ProRule" id="PRU00285"/>
    </source>
</evidence>
<feature type="domain" description="SHSP" evidence="4">
    <location>
        <begin position="284"/>
        <end position="391"/>
    </location>
</feature>
<dbReference type="CDD" id="cd06526">
    <property type="entry name" value="metazoan_ACD"/>
    <property type="match status" value="1"/>
</dbReference>
<comment type="similarity">
    <text evidence="1 2">Belongs to the small heat shock protein (HSP20) family.</text>
</comment>
<evidence type="ECO:0000256" key="2">
    <source>
        <dbReference type="RuleBase" id="RU003616"/>
    </source>
</evidence>